<dbReference type="InterPro" id="IPR027417">
    <property type="entry name" value="P-loop_NTPase"/>
</dbReference>
<proteinExistence type="predicted"/>
<keyword evidence="1" id="KW-0677">Repeat</keyword>
<feature type="signal peptide" evidence="2">
    <location>
        <begin position="1"/>
        <end position="26"/>
    </location>
</feature>
<evidence type="ECO:0000313" key="4">
    <source>
        <dbReference type="EMBL" id="POS73998.1"/>
    </source>
</evidence>
<accession>A0A2P5HUS0</accession>
<evidence type="ECO:0000256" key="1">
    <source>
        <dbReference type="ARBA" id="ARBA00022737"/>
    </source>
</evidence>
<evidence type="ECO:0000313" key="5">
    <source>
        <dbReference type="Proteomes" id="UP000094444"/>
    </source>
</evidence>
<dbReference type="InterPro" id="IPR056884">
    <property type="entry name" value="NPHP3-like_N"/>
</dbReference>
<gene>
    <name evidence="4" type="ORF">DHEL01_v207606</name>
</gene>
<evidence type="ECO:0000256" key="2">
    <source>
        <dbReference type="SAM" id="SignalP"/>
    </source>
</evidence>
<dbReference type="STRING" id="158607.A0A2P5HUS0"/>
<feature type="chain" id="PRO_5015177971" description="NACHT domain-containing protein" evidence="2">
    <location>
        <begin position="27"/>
        <end position="871"/>
    </location>
</feature>
<dbReference type="InParanoid" id="A0A2P5HUS0"/>
<dbReference type="PROSITE" id="PS50837">
    <property type="entry name" value="NACHT"/>
    <property type="match status" value="1"/>
</dbReference>
<dbReference type="InterPro" id="IPR056693">
    <property type="entry name" value="DUF7791"/>
</dbReference>
<keyword evidence="2" id="KW-0732">Signal</keyword>
<protein>
    <recommendedName>
        <fullName evidence="3">NACHT domain-containing protein</fullName>
    </recommendedName>
</protein>
<dbReference type="Pfam" id="PF25053">
    <property type="entry name" value="DUF7791"/>
    <property type="match status" value="1"/>
</dbReference>
<dbReference type="AlphaFoldDB" id="A0A2P5HUS0"/>
<dbReference type="EMBL" id="MAVT02000699">
    <property type="protein sequence ID" value="POS73998.1"/>
    <property type="molecule type" value="Genomic_DNA"/>
</dbReference>
<dbReference type="InterPro" id="IPR007111">
    <property type="entry name" value="NACHT_NTPase"/>
</dbReference>
<dbReference type="Gene3D" id="3.40.50.300">
    <property type="entry name" value="P-loop containing nucleotide triphosphate hydrolases"/>
    <property type="match status" value="1"/>
</dbReference>
<feature type="domain" description="NACHT" evidence="3">
    <location>
        <begin position="261"/>
        <end position="383"/>
    </location>
</feature>
<sequence length="871" mass="98708">MSGLEAMAAFALVCNVLQTIELGCKAASICKTVYETGSFDPEENEKRLAQILRDTLSTAEKLRKILKKPAAAKGSKLDSFISGVRKAFKNGEVDELQRQLQEHKKILETGLLSRICTQNDALKIQMSAGLEQQSRAVKTFVDEISKGHKRWESLIEAVSNTQKNLEGLAKTCATETQTQVIQRVGKLELGLADQARQEKILRSLKAPKLNSRRTKIEPPHASTFAWIFQPELPEQRGNYAEQSPQMRPNSFFWWCKDEKSKMFWVTGKAGSGKSTLMKHLVESGEAQQLLDSTSPHTLILSSQPQVILSSSSKWSRKDEPDDWSPQELQGTILKTVNLLDRSTCIFIDGLDEIGDADRYNLLTLIDDLLADRHIRLCVSSRPDPAFYKHFVEAVCEKANGVFLWVSLALRAITDGAVRNDDHPELMRRLEALPGELKDLYQEMWDRENGHNGLYREDAALWLNLMLEGQEILQRHKLIVWHFLLVRKYKYLDKILASSAPLELIEDISSELLETKRQLKIRCAGLLEVNDDKEIGHVAVSFIHRSAKEFLINSNGSILGFDKTTPQFRKLTLLKSLIVIPSERGDPGQTFSLAKSQPAEYMPAYDEYCCHLYHLKSHGRLDSEDTVKLLRDTKKMYDQTGQPYFHCDVVALAASCGIWEYVCALMEDFASKSPDGKVSTAYSNYLFSASFGIPGARAYFFPIASEDKMKTARRMLMNGIDLGQKCVGGPPVRGPRKLQARGLHTNRPRLRSIAPLQMRIFIHLINGLEYFHDHFKPILDVLTSIVRHGHDLDEKTVIRLSSLDDDQSSGCFHIGFLDTLPLQQKSTRLREVLGRVKWEDVAENELYERLQLVENGYCVHEDEEICMVPKPF</sequence>
<dbReference type="Proteomes" id="UP000094444">
    <property type="component" value="Unassembled WGS sequence"/>
</dbReference>
<name>A0A2P5HUS0_DIAHE</name>
<evidence type="ECO:0000259" key="3">
    <source>
        <dbReference type="PROSITE" id="PS50837"/>
    </source>
</evidence>
<dbReference type="PANTHER" id="PTHR10039:SF5">
    <property type="entry name" value="NACHT DOMAIN-CONTAINING PROTEIN"/>
    <property type="match status" value="1"/>
</dbReference>
<reference evidence="4" key="1">
    <citation type="submission" date="2017-09" db="EMBL/GenBank/DDBJ databases">
        <title>Polyketide synthases of a Diaporthe helianthi virulent isolate.</title>
        <authorList>
            <person name="Baroncelli R."/>
        </authorList>
    </citation>
    <scope>NUCLEOTIDE SEQUENCE [LARGE SCALE GENOMIC DNA]</scope>
    <source>
        <strain evidence="4">7/96</strain>
    </source>
</reference>
<dbReference type="PANTHER" id="PTHR10039">
    <property type="entry name" value="AMELOGENIN"/>
    <property type="match status" value="1"/>
</dbReference>
<dbReference type="SUPFAM" id="SSF52540">
    <property type="entry name" value="P-loop containing nucleoside triphosphate hydrolases"/>
    <property type="match status" value="1"/>
</dbReference>
<dbReference type="Pfam" id="PF24883">
    <property type="entry name" value="NPHP3_N"/>
    <property type="match status" value="1"/>
</dbReference>
<comment type="caution">
    <text evidence="4">The sequence shown here is derived from an EMBL/GenBank/DDBJ whole genome shotgun (WGS) entry which is preliminary data.</text>
</comment>
<keyword evidence="5" id="KW-1185">Reference proteome</keyword>
<organism evidence="4 5">
    <name type="scientific">Diaporthe helianthi</name>
    <dbReference type="NCBI Taxonomy" id="158607"/>
    <lineage>
        <taxon>Eukaryota</taxon>
        <taxon>Fungi</taxon>
        <taxon>Dikarya</taxon>
        <taxon>Ascomycota</taxon>
        <taxon>Pezizomycotina</taxon>
        <taxon>Sordariomycetes</taxon>
        <taxon>Sordariomycetidae</taxon>
        <taxon>Diaporthales</taxon>
        <taxon>Diaporthaceae</taxon>
        <taxon>Diaporthe</taxon>
    </lineage>
</organism>
<dbReference type="OrthoDB" id="5086500at2759"/>